<dbReference type="NCBIfam" id="TIGR04433">
    <property type="entry name" value="UrcA_uranyl"/>
    <property type="match status" value="1"/>
</dbReference>
<evidence type="ECO:0000256" key="1">
    <source>
        <dbReference type="SAM" id="SignalP"/>
    </source>
</evidence>
<reference evidence="3" key="1">
    <citation type="journal article" date="2019" name="Int. J. Syst. Evol. Microbiol.">
        <title>The Global Catalogue of Microorganisms (GCM) 10K type strain sequencing project: providing services to taxonomists for standard genome sequencing and annotation.</title>
        <authorList>
            <consortium name="The Broad Institute Genomics Platform"/>
            <consortium name="The Broad Institute Genome Sequencing Center for Infectious Disease"/>
            <person name="Wu L."/>
            <person name="Ma J."/>
        </authorList>
    </citation>
    <scope>NUCLEOTIDE SEQUENCE [LARGE SCALE GENOMIC DNA]</scope>
    <source>
        <strain evidence="3">JCM 17543</strain>
    </source>
</reference>
<comment type="caution">
    <text evidence="2">The sequence shown here is derived from an EMBL/GenBank/DDBJ whole genome shotgun (WGS) entry which is preliminary data.</text>
</comment>
<keyword evidence="3" id="KW-1185">Reference proteome</keyword>
<evidence type="ECO:0008006" key="4">
    <source>
        <dbReference type="Google" id="ProtNLM"/>
    </source>
</evidence>
<proteinExistence type="predicted"/>
<dbReference type="InterPro" id="IPR030972">
    <property type="entry name" value="UrcA_uranyl"/>
</dbReference>
<dbReference type="EMBL" id="BAABBM010000001">
    <property type="protein sequence ID" value="GAA3891559.1"/>
    <property type="molecule type" value="Genomic_DNA"/>
</dbReference>
<keyword evidence="1" id="KW-0732">Signal</keyword>
<name>A0ABP7L087_9SPHN</name>
<protein>
    <recommendedName>
        <fullName evidence="4">UrcA family protein</fullName>
    </recommendedName>
</protein>
<accession>A0ABP7L087</accession>
<dbReference type="Proteomes" id="UP001500827">
    <property type="component" value="Unassembled WGS sequence"/>
</dbReference>
<dbReference type="RefSeq" id="WP_344698434.1">
    <property type="nucleotide sequence ID" value="NZ_BAABBM010000001.1"/>
</dbReference>
<evidence type="ECO:0000313" key="2">
    <source>
        <dbReference type="EMBL" id="GAA3891559.1"/>
    </source>
</evidence>
<evidence type="ECO:0000313" key="3">
    <source>
        <dbReference type="Proteomes" id="UP001500827"/>
    </source>
</evidence>
<feature type="chain" id="PRO_5045353444" description="UrcA family protein" evidence="1">
    <location>
        <begin position="27"/>
        <end position="113"/>
    </location>
</feature>
<feature type="signal peptide" evidence="1">
    <location>
        <begin position="1"/>
        <end position="26"/>
    </location>
</feature>
<gene>
    <name evidence="2" type="ORF">GCM10022276_08360</name>
</gene>
<organism evidence="2 3">
    <name type="scientific">Sphingomonas limnosediminicola</name>
    <dbReference type="NCBI Taxonomy" id="940133"/>
    <lineage>
        <taxon>Bacteria</taxon>
        <taxon>Pseudomonadati</taxon>
        <taxon>Pseudomonadota</taxon>
        <taxon>Alphaproteobacteria</taxon>
        <taxon>Sphingomonadales</taxon>
        <taxon>Sphingomonadaceae</taxon>
        <taxon>Sphingomonas</taxon>
    </lineage>
</organism>
<sequence>MKQTLKIIAVSALATAALLKGLPVLAEPAQGQNVTIVSTADLDLSTTAGRAALDHRLVTAAKEVCGYASDVDLVGKNQVRACRIRVLAEARANGETLLASKNSSNTILIAASR</sequence>